<dbReference type="Gene3D" id="1.10.3210.10">
    <property type="entry name" value="Hypothetical protein af1432"/>
    <property type="match status" value="1"/>
</dbReference>
<protein>
    <recommendedName>
        <fullName evidence="1">HD-GYP domain-containing protein</fullName>
    </recommendedName>
</protein>
<name>A0A9X2S5D2_9FIRM</name>
<gene>
    <name evidence="2" type="ORF">NSA58_17215</name>
</gene>
<dbReference type="AlphaFoldDB" id="A0A9X2S5D2"/>
<proteinExistence type="predicted"/>
<comment type="caution">
    <text evidence="2">The sequence shown here is derived from an EMBL/GenBank/DDBJ whole genome shotgun (WGS) entry which is preliminary data.</text>
</comment>
<dbReference type="InterPro" id="IPR003607">
    <property type="entry name" value="HD/PDEase_dom"/>
</dbReference>
<dbReference type="PROSITE" id="PS51832">
    <property type="entry name" value="HD_GYP"/>
    <property type="match status" value="1"/>
</dbReference>
<evidence type="ECO:0000259" key="1">
    <source>
        <dbReference type="PROSITE" id="PS51832"/>
    </source>
</evidence>
<sequence>MSEIDVLTDLYNRNSLEEKNLETKELAQRVTKYALDLEEKLNFKISELDELILVATLHDIDKIGICEDILLKSSSLN</sequence>
<dbReference type="EMBL" id="JANKBY010000330">
    <property type="protein sequence ID" value="MCR1824521.1"/>
    <property type="molecule type" value="Genomic_DNA"/>
</dbReference>
<dbReference type="RefSeq" id="WP_074079150.1">
    <property type="nucleotide sequence ID" value="NZ_JANKBY010000330.1"/>
</dbReference>
<keyword evidence="3" id="KW-1185">Reference proteome</keyword>
<dbReference type="InterPro" id="IPR037522">
    <property type="entry name" value="HD_GYP_dom"/>
</dbReference>
<accession>A0A9X2S5D2</accession>
<dbReference type="Proteomes" id="UP001140817">
    <property type="component" value="Unassembled WGS sequence"/>
</dbReference>
<evidence type="ECO:0000313" key="2">
    <source>
        <dbReference type="EMBL" id="MCR1824521.1"/>
    </source>
</evidence>
<dbReference type="SUPFAM" id="SSF109604">
    <property type="entry name" value="HD-domain/PDEase-like"/>
    <property type="match status" value="1"/>
</dbReference>
<dbReference type="CDD" id="cd00077">
    <property type="entry name" value="HDc"/>
    <property type="match status" value="1"/>
</dbReference>
<organism evidence="2 3">
    <name type="scientific">Terrisporobacter muris</name>
    <dbReference type="NCBI Taxonomy" id="2963284"/>
    <lineage>
        <taxon>Bacteria</taxon>
        <taxon>Bacillati</taxon>
        <taxon>Bacillota</taxon>
        <taxon>Clostridia</taxon>
        <taxon>Peptostreptococcales</taxon>
        <taxon>Peptostreptococcaceae</taxon>
        <taxon>Terrisporobacter</taxon>
    </lineage>
</organism>
<feature type="domain" description="HD-GYP" evidence="1">
    <location>
        <begin position="1"/>
        <end position="77"/>
    </location>
</feature>
<reference evidence="2" key="1">
    <citation type="submission" date="2022-07" db="EMBL/GenBank/DDBJ databases">
        <title>Enhanced cultured diversity of the mouse gut microbiota enables custom-made synthetic communities.</title>
        <authorList>
            <person name="Afrizal A."/>
        </authorList>
    </citation>
    <scope>NUCLEOTIDE SEQUENCE</scope>
    <source>
        <strain evidence="2">DSM 29186</strain>
    </source>
</reference>
<evidence type="ECO:0000313" key="3">
    <source>
        <dbReference type="Proteomes" id="UP001140817"/>
    </source>
</evidence>